<sequence>MRSIIIILLCFGLLCGCSNESSVIEVGAYMAEDIPFENGVGRVTIAFEAIIDDSSIDDGIIDIIVLAKGLKSTANYEISLGGENNEGVVFGPKENVDIRFGSMVGETLFQPNEQGELFVSMKNPLRIINGKEVRVIVSENGKEVLRTQPFIVSKKAPQ</sequence>
<evidence type="ECO:0000313" key="1">
    <source>
        <dbReference type="EMBL" id="MEI4771953.1"/>
    </source>
</evidence>
<dbReference type="PROSITE" id="PS51257">
    <property type="entry name" value="PROKAR_LIPOPROTEIN"/>
    <property type="match status" value="1"/>
</dbReference>
<organism evidence="1 2">
    <name type="scientific">Psychrobacillus mangrovi</name>
    <dbReference type="NCBI Taxonomy" id="3117745"/>
    <lineage>
        <taxon>Bacteria</taxon>
        <taxon>Bacillati</taxon>
        <taxon>Bacillota</taxon>
        <taxon>Bacilli</taxon>
        <taxon>Bacillales</taxon>
        <taxon>Bacillaceae</taxon>
        <taxon>Psychrobacillus</taxon>
    </lineage>
</organism>
<name>A0ABU8FAD2_9BACI</name>
<dbReference type="EMBL" id="JBAWSY010000034">
    <property type="protein sequence ID" value="MEI4771953.1"/>
    <property type="molecule type" value="Genomic_DNA"/>
</dbReference>
<dbReference type="RefSeq" id="WP_336499503.1">
    <property type="nucleotide sequence ID" value="NZ_JBAWSY010000034.1"/>
</dbReference>
<keyword evidence="2" id="KW-1185">Reference proteome</keyword>
<comment type="caution">
    <text evidence="1">The sequence shown here is derived from an EMBL/GenBank/DDBJ whole genome shotgun (WGS) entry which is preliminary data.</text>
</comment>
<reference evidence="1 2" key="1">
    <citation type="submission" date="2024-01" db="EMBL/GenBank/DDBJ databases">
        <title>Seven novel Bacillus-like species.</title>
        <authorList>
            <person name="Liu G."/>
        </authorList>
    </citation>
    <scope>NUCLEOTIDE SEQUENCE [LARGE SCALE GENOMIC DNA]</scope>
    <source>
        <strain evidence="1 2">FJAT-51614</strain>
    </source>
</reference>
<accession>A0ABU8FAD2</accession>
<proteinExistence type="predicted"/>
<dbReference type="Proteomes" id="UP001364890">
    <property type="component" value="Unassembled WGS sequence"/>
</dbReference>
<gene>
    <name evidence="1" type="ORF">WAX74_20335</name>
</gene>
<protein>
    <submittedName>
        <fullName evidence="1">Uncharacterized protein</fullName>
    </submittedName>
</protein>
<evidence type="ECO:0000313" key="2">
    <source>
        <dbReference type="Proteomes" id="UP001364890"/>
    </source>
</evidence>